<dbReference type="InterPro" id="IPR054353">
    <property type="entry name" value="IstA-like_C"/>
</dbReference>
<reference evidence="2" key="2">
    <citation type="journal article" date="2021" name="PeerJ">
        <title>Extensive microbial diversity within the chicken gut microbiome revealed by metagenomics and culture.</title>
        <authorList>
            <person name="Gilroy R."/>
            <person name="Ravi A."/>
            <person name="Getino M."/>
            <person name="Pursley I."/>
            <person name="Horton D.L."/>
            <person name="Alikhan N.F."/>
            <person name="Baker D."/>
            <person name="Gharbi K."/>
            <person name="Hall N."/>
            <person name="Watson M."/>
            <person name="Adriaenssens E.M."/>
            <person name="Foster-Nyarko E."/>
            <person name="Jarju S."/>
            <person name="Secka A."/>
            <person name="Antonio M."/>
            <person name="Oren A."/>
            <person name="Chaudhuri R.R."/>
            <person name="La Ragione R."/>
            <person name="Hildebrand F."/>
            <person name="Pallen M.J."/>
        </authorList>
    </citation>
    <scope>NUCLEOTIDE SEQUENCE</scope>
    <source>
        <strain evidence="2">11167</strain>
    </source>
</reference>
<dbReference type="EMBL" id="JADIMU010000044">
    <property type="protein sequence ID" value="MBO8443477.1"/>
    <property type="molecule type" value="Genomic_DNA"/>
</dbReference>
<evidence type="ECO:0000259" key="1">
    <source>
        <dbReference type="PROSITE" id="PS50994"/>
    </source>
</evidence>
<feature type="domain" description="Integrase catalytic" evidence="1">
    <location>
        <begin position="137"/>
        <end position="334"/>
    </location>
</feature>
<dbReference type="PANTHER" id="PTHR35004:SF8">
    <property type="entry name" value="TRANSPOSASE RV3428C-RELATED"/>
    <property type="match status" value="1"/>
</dbReference>
<dbReference type="InterPro" id="IPR001584">
    <property type="entry name" value="Integrase_cat-core"/>
</dbReference>
<reference evidence="2" key="1">
    <citation type="submission" date="2020-10" db="EMBL/GenBank/DDBJ databases">
        <authorList>
            <person name="Gilroy R."/>
        </authorList>
    </citation>
    <scope>NUCLEOTIDE SEQUENCE</scope>
    <source>
        <strain evidence="2">11167</strain>
    </source>
</reference>
<accession>A0A9D9HBE4</accession>
<gene>
    <name evidence="2" type="ORF">IAC42_06930</name>
</gene>
<dbReference type="PROSITE" id="PS50994">
    <property type="entry name" value="INTEGRASE"/>
    <property type="match status" value="1"/>
</dbReference>
<protein>
    <submittedName>
        <fullName evidence="2">IS21 family transposase</fullName>
    </submittedName>
</protein>
<dbReference type="Pfam" id="PF22483">
    <property type="entry name" value="Mu-transpos_C_2"/>
    <property type="match status" value="1"/>
</dbReference>
<dbReference type="Proteomes" id="UP000823633">
    <property type="component" value="Unassembled WGS sequence"/>
</dbReference>
<evidence type="ECO:0000313" key="3">
    <source>
        <dbReference type="Proteomes" id="UP000823633"/>
    </source>
</evidence>
<proteinExistence type="predicted"/>
<sequence length="526" mass="60270">MINYREILFLSYEKKMGSREIAASVRCSKSAVNEFLSRFERCDRNLLSYPLGEDVTNERIREVLYKQQGNISKSAHYREPDYAAVVSAMKNKGETLKRQWRKYFSAGVVEGKEPYGYRQFCQRMADWVCDQETVSHILRNPGENMELDFAGMKLRLKSANPSEDGVEVVIFVATLSYSAYFYAEGLVCCDEENWIRVCNNALSFFGGVTPIVTPDNCKVAVNHNRDWVEPSLNETFQNWADHYHTAILPAAVRSPRWKPMVENSVGVVTRDILAEMNEMVFFSLADLNAELMRRVEERNAENFRGLDFSRRDKFLEFEKPALLPLPSEMFAVTQKRTAKVAGDLSVFFDGNHYCMTKRWVGSTVEIRASYSKVSIYTRTGTLIKTYPRCHGRHEWVYDETTAPKTASDFSYWSPDYFKAKATAIGPNTKAVVERILASRRYPNQTFRACMGVISLAKKHGVDALEAACMHALEAHRPNYTFVRDMLASSDHVVLNRQDEPAPRMRYKADDSQYSLEHLLRAQEADG</sequence>
<organism evidence="2 3">
    <name type="scientific">Candidatus Aphodenecus pullistercoris</name>
    <dbReference type="NCBI Taxonomy" id="2840669"/>
    <lineage>
        <taxon>Bacteria</taxon>
        <taxon>Pseudomonadati</taxon>
        <taxon>Spirochaetota</taxon>
        <taxon>Spirochaetia</taxon>
        <taxon>Spirochaetales</taxon>
        <taxon>Candidatus Aphodenecus</taxon>
    </lineage>
</organism>
<dbReference type="NCBIfam" id="NF033546">
    <property type="entry name" value="transpos_IS21"/>
    <property type="match status" value="1"/>
</dbReference>
<dbReference type="AlphaFoldDB" id="A0A9D9HBE4"/>
<dbReference type="GO" id="GO:0015074">
    <property type="term" value="P:DNA integration"/>
    <property type="evidence" value="ECO:0007669"/>
    <property type="project" value="InterPro"/>
</dbReference>
<dbReference type="PANTHER" id="PTHR35004">
    <property type="entry name" value="TRANSPOSASE RV3428C-RELATED"/>
    <property type="match status" value="1"/>
</dbReference>
<evidence type="ECO:0000313" key="2">
    <source>
        <dbReference type="EMBL" id="MBO8443477.1"/>
    </source>
</evidence>
<name>A0A9D9HBE4_9SPIR</name>
<comment type="caution">
    <text evidence="2">The sequence shown here is derived from an EMBL/GenBank/DDBJ whole genome shotgun (WGS) entry which is preliminary data.</text>
</comment>